<proteinExistence type="predicted"/>
<dbReference type="AlphaFoldDB" id="A0A2S9IJX8"/>
<protein>
    <recommendedName>
        <fullName evidence="1">Chorismate-utilising enzyme C-terminal domain-containing protein</fullName>
    </recommendedName>
</protein>
<accession>A0A2S9IJX8</accession>
<sequence>MPLGHQVAVPSSKLRRIRGTGRSCITPTGSKATVFAGAGIVAGSDPEKEHTETSTKLQTFINALG</sequence>
<dbReference type="Proteomes" id="UP000239434">
    <property type="component" value="Unassembled WGS sequence"/>
</dbReference>
<evidence type="ECO:0000313" key="2">
    <source>
        <dbReference type="EMBL" id="PRD40815.1"/>
    </source>
</evidence>
<dbReference type="Pfam" id="PF00425">
    <property type="entry name" value="Chorismate_bind"/>
    <property type="match status" value="1"/>
</dbReference>
<feature type="domain" description="Chorismate-utilising enzyme C-terminal" evidence="1">
    <location>
        <begin position="22"/>
        <end position="56"/>
    </location>
</feature>
<dbReference type="InterPro" id="IPR015890">
    <property type="entry name" value="Chorismate_C"/>
</dbReference>
<organism evidence="2 3">
    <name type="scientific">Phyllobacterium phragmitis</name>
    <dbReference type="NCBI Taxonomy" id="2670329"/>
    <lineage>
        <taxon>Bacteria</taxon>
        <taxon>Pseudomonadati</taxon>
        <taxon>Pseudomonadota</taxon>
        <taxon>Alphaproteobacteria</taxon>
        <taxon>Hyphomicrobiales</taxon>
        <taxon>Phyllobacteriaceae</taxon>
        <taxon>Phyllobacterium</taxon>
    </lineage>
</organism>
<reference evidence="2 3" key="1">
    <citation type="submission" date="2018-02" db="EMBL/GenBank/DDBJ databases">
        <title>The draft genome of Phyllobacterium sp. 1N-3.</title>
        <authorList>
            <person name="Liu L."/>
            <person name="Li L."/>
            <person name="Zhang X."/>
            <person name="Wang T."/>
            <person name="Liang L."/>
        </authorList>
    </citation>
    <scope>NUCLEOTIDE SEQUENCE [LARGE SCALE GENOMIC DNA]</scope>
    <source>
        <strain evidence="2 3">1N-3</strain>
    </source>
</reference>
<gene>
    <name evidence="2" type="ORF">C5748_25080</name>
</gene>
<comment type="caution">
    <text evidence="2">The sequence shown here is derived from an EMBL/GenBank/DDBJ whole genome shotgun (WGS) entry which is preliminary data.</text>
</comment>
<dbReference type="EMBL" id="PVBR01000030">
    <property type="protein sequence ID" value="PRD40815.1"/>
    <property type="molecule type" value="Genomic_DNA"/>
</dbReference>
<dbReference type="SUPFAM" id="SSF56322">
    <property type="entry name" value="ADC synthase"/>
    <property type="match status" value="1"/>
</dbReference>
<name>A0A2S9IJX8_9HYPH</name>
<keyword evidence="3" id="KW-1185">Reference proteome</keyword>
<dbReference type="Gene3D" id="3.60.120.10">
    <property type="entry name" value="Anthranilate synthase"/>
    <property type="match status" value="1"/>
</dbReference>
<evidence type="ECO:0000259" key="1">
    <source>
        <dbReference type="Pfam" id="PF00425"/>
    </source>
</evidence>
<evidence type="ECO:0000313" key="3">
    <source>
        <dbReference type="Proteomes" id="UP000239434"/>
    </source>
</evidence>
<dbReference type="InterPro" id="IPR005801">
    <property type="entry name" value="ADC_synthase"/>
</dbReference>